<comment type="caution">
    <text evidence="1">The sequence shown here is derived from an EMBL/GenBank/DDBJ whole genome shotgun (WGS) entry which is preliminary data.</text>
</comment>
<evidence type="ECO:0000313" key="1">
    <source>
        <dbReference type="EMBL" id="MFC4721576.1"/>
    </source>
</evidence>
<dbReference type="RefSeq" id="WP_387961357.1">
    <property type="nucleotide sequence ID" value="NZ_JBHSGP010000008.1"/>
</dbReference>
<gene>
    <name evidence="1" type="ORF">ACFO5O_04550</name>
</gene>
<protein>
    <submittedName>
        <fullName evidence="1">Response regulator</fullName>
    </submittedName>
</protein>
<dbReference type="SUPFAM" id="SSF52172">
    <property type="entry name" value="CheY-like"/>
    <property type="match status" value="1"/>
</dbReference>
<reference evidence="2" key="1">
    <citation type="journal article" date="2019" name="Int. J. Syst. Evol. Microbiol.">
        <title>The Global Catalogue of Microorganisms (GCM) 10K type strain sequencing project: providing services to taxonomists for standard genome sequencing and annotation.</title>
        <authorList>
            <consortium name="The Broad Institute Genomics Platform"/>
            <consortium name="The Broad Institute Genome Sequencing Center for Infectious Disease"/>
            <person name="Wu L."/>
            <person name="Ma J."/>
        </authorList>
    </citation>
    <scope>NUCLEOTIDE SEQUENCE [LARGE SCALE GENOMIC DNA]</scope>
    <source>
        <strain evidence="2">CCUG 63682</strain>
    </source>
</reference>
<dbReference type="Gene3D" id="3.40.50.2300">
    <property type="match status" value="1"/>
</dbReference>
<dbReference type="EMBL" id="JBHSGP010000008">
    <property type="protein sequence ID" value="MFC4721576.1"/>
    <property type="molecule type" value="Genomic_DNA"/>
</dbReference>
<dbReference type="Proteomes" id="UP001595953">
    <property type="component" value="Unassembled WGS sequence"/>
</dbReference>
<organism evidence="1 2">
    <name type="scientific">Geojedonia litorea</name>
    <dbReference type="NCBI Taxonomy" id="1268269"/>
    <lineage>
        <taxon>Bacteria</taxon>
        <taxon>Pseudomonadati</taxon>
        <taxon>Bacteroidota</taxon>
        <taxon>Flavobacteriia</taxon>
        <taxon>Flavobacteriales</taxon>
        <taxon>Flavobacteriaceae</taxon>
        <taxon>Geojedonia</taxon>
    </lineage>
</organism>
<dbReference type="InterPro" id="IPR011006">
    <property type="entry name" value="CheY-like_superfamily"/>
</dbReference>
<evidence type="ECO:0000313" key="2">
    <source>
        <dbReference type="Proteomes" id="UP001595953"/>
    </source>
</evidence>
<keyword evidence="2" id="KW-1185">Reference proteome</keyword>
<name>A0ABV9N010_9FLAO</name>
<sequence>MFTKVLVAEDMDDINKGIYNALTDLGVAKIHQVQYCDDAYLKFKKAKLEQEPYQLLITDMSFKTDHRQQQLTTGEALIKKLRDEDPNLKVLVYSIEDRLQKVRMLVNQQHINAYVCKGRRGLTELVNAVSAIANDQRYLSPEVKNALNPNNDLEIDEYDIQLLTQLAQGLSQDEISHLFSKNNITPSSLSSIEKRLNKLRIQFKANNAIHLVAIAKDLGLI</sequence>
<accession>A0ABV9N010</accession>
<proteinExistence type="predicted"/>